<sequence length="151" mass="17396">MIYVLNAPSLEYLNIEELKGYELSLGENALVKADIINVSRIGNEMVMGSLKSAKRLSLDLTYLQIAFPGGVILYQRRFLKLIDDGSSHKDYDKKCKDMYKGKWNEPKDGHECLLSHLETLVWIRHDWRDFISVLDYEYGAKGAWLIILHSS</sequence>
<dbReference type="OrthoDB" id="612216at2759"/>
<keyword evidence="2" id="KW-1185">Reference proteome</keyword>
<dbReference type="Gramene" id="KFK37910">
    <property type="protein sequence ID" value="KFK37910"/>
    <property type="gene ID" value="AALP_AA3G045900"/>
</dbReference>
<accession>A0A087H708</accession>
<proteinExistence type="predicted"/>
<gene>
    <name evidence="1" type="ordered locus">AALP_Aa3g045900</name>
</gene>
<protein>
    <submittedName>
        <fullName evidence="1">Uncharacterized protein</fullName>
    </submittedName>
</protein>
<dbReference type="AlphaFoldDB" id="A0A087H708"/>
<dbReference type="EMBL" id="CM002871">
    <property type="protein sequence ID" value="KFK37910.1"/>
    <property type="molecule type" value="Genomic_DNA"/>
</dbReference>
<organism evidence="1 2">
    <name type="scientific">Arabis alpina</name>
    <name type="common">Alpine rock-cress</name>
    <dbReference type="NCBI Taxonomy" id="50452"/>
    <lineage>
        <taxon>Eukaryota</taxon>
        <taxon>Viridiplantae</taxon>
        <taxon>Streptophyta</taxon>
        <taxon>Embryophyta</taxon>
        <taxon>Tracheophyta</taxon>
        <taxon>Spermatophyta</taxon>
        <taxon>Magnoliopsida</taxon>
        <taxon>eudicotyledons</taxon>
        <taxon>Gunneridae</taxon>
        <taxon>Pentapetalae</taxon>
        <taxon>rosids</taxon>
        <taxon>malvids</taxon>
        <taxon>Brassicales</taxon>
        <taxon>Brassicaceae</taxon>
        <taxon>Arabideae</taxon>
        <taxon>Arabis</taxon>
    </lineage>
</organism>
<name>A0A087H708_ARAAL</name>
<reference evidence="2" key="1">
    <citation type="journal article" date="2015" name="Nat. Plants">
        <title>Genome expansion of Arabis alpina linked with retrotransposition and reduced symmetric DNA methylation.</title>
        <authorList>
            <person name="Willing E.M."/>
            <person name="Rawat V."/>
            <person name="Mandakova T."/>
            <person name="Maumus F."/>
            <person name="James G.V."/>
            <person name="Nordstroem K.J."/>
            <person name="Becker C."/>
            <person name="Warthmann N."/>
            <person name="Chica C."/>
            <person name="Szarzynska B."/>
            <person name="Zytnicki M."/>
            <person name="Albani M.C."/>
            <person name="Kiefer C."/>
            <person name="Bergonzi S."/>
            <person name="Castaings L."/>
            <person name="Mateos J.L."/>
            <person name="Berns M.C."/>
            <person name="Bujdoso N."/>
            <person name="Piofczyk T."/>
            <person name="de Lorenzo L."/>
            <person name="Barrero-Sicilia C."/>
            <person name="Mateos I."/>
            <person name="Piednoel M."/>
            <person name="Hagmann J."/>
            <person name="Chen-Min-Tao R."/>
            <person name="Iglesias-Fernandez R."/>
            <person name="Schuster S.C."/>
            <person name="Alonso-Blanco C."/>
            <person name="Roudier F."/>
            <person name="Carbonero P."/>
            <person name="Paz-Ares J."/>
            <person name="Davis S.J."/>
            <person name="Pecinka A."/>
            <person name="Quesneville H."/>
            <person name="Colot V."/>
            <person name="Lysak M.A."/>
            <person name="Weigel D."/>
            <person name="Coupland G."/>
            <person name="Schneeberger K."/>
        </authorList>
    </citation>
    <scope>NUCLEOTIDE SEQUENCE [LARGE SCALE GENOMIC DNA]</scope>
    <source>
        <strain evidence="2">cv. Pajares</strain>
    </source>
</reference>
<evidence type="ECO:0000313" key="1">
    <source>
        <dbReference type="EMBL" id="KFK37910.1"/>
    </source>
</evidence>
<evidence type="ECO:0000313" key="2">
    <source>
        <dbReference type="Proteomes" id="UP000029120"/>
    </source>
</evidence>
<dbReference type="Proteomes" id="UP000029120">
    <property type="component" value="Chromosome 3"/>
</dbReference>